<comment type="caution">
    <text evidence="2">The sequence shown here is derived from an EMBL/GenBank/DDBJ whole genome shotgun (WGS) entry which is preliminary data.</text>
</comment>
<reference evidence="2" key="1">
    <citation type="journal article" date="2004" name="Nature">
        <title>Genome duplication in the teleost fish Tetraodon nigroviridis reveals the early vertebrate proto-karyotype.</title>
        <authorList>
            <person name="Jaillon O."/>
            <person name="Aury J.-M."/>
            <person name="Brunet F."/>
            <person name="Petit J.-L."/>
            <person name="Stange-Thomann N."/>
            <person name="Mauceli E."/>
            <person name="Bouneau L."/>
            <person name="Fischer C."/>
            <person name="Ozouf-Costaz C."/>
            <person name="Bernot A."/>
            <person name="Nicaud S."/>
            <person name="Jaffe D."/>
            <person name="Fisher S."/>
            <person name="Lutfalla G."/>
            <person name="Dossat C."/>
            <person name="Segurens B."/>
            <person name="Dasilva C."/>
            <person name="Salanoubat M."/>
            <person name="Levy M."/>
            <person name="Boudet N."/>
            <person name="Castellano S."/>
            <person name="Anthouard V."/>
            <person name="Jubin C."/>
            <person name="Castelli V."/>
            <person name="Katinka M."/>
            <person name="Vacherie B."/>
            <person name="Biemont C."/>
            <person name="Skalli Z."/>
            <person name="Cattolico L."/>
            <person name="Poulain J."/>
            <person name="De Berardinis V."/>
            <person name="Cruaud C."/>
            <person name="Duprat S."/>
            <person name="Brottier P."/>
            <person name="Coutanceau J.-P."/>
            <person name="Gouzy J."/>
            <person name="Parra G."/>
            <person name="Lardier G."/>
            <person name="Chapple C."/>
            <person name="McKernan K.J."/>
            <person name="McEwan P."/>
            <person name="Bosak S."/>
            <person name="Kellis M."/>
            <person name="Volff J.-N."/>
            <person name="Guigo R."/>
            <person name="Zody M.C."/>
            <person name="Mesirov J."/>
            <person name="Lindblad-Toh K."/>
            <person name="Birren B."/>
            <person name="Nusbaum C."/>
            <person name="Kahn D."/>
            <person name="Robinson-Rechavi M."/>
            <person name="Laudet V."/>
            <person name="Schachter V."/>
            <person name="Quetier F."/>
            <person name="Saurin W."/>
            <person name="Scarpelli C."/>
            <person name="Wincker P."/>
            <person name="Lander E.S."/>
            <person name="Weissenbach J."/>
            <person name="Roest Crollius H."/>
        </authorList>
    </citation>
    <scope>NUCLEOTIDE SEQUENCE [LARGE SCALE GENOMIC DNA]</scope>
</reference>
<dbReference type="AlphaFoldDB" id="Q4SSS0"/>
<proteinExistence type="predicted"/>
<dbReference type="EMBL" id="CAAE01014347">
    <property type="protein sequence ID" value="CAF96312.1"/>
    <property type="molecule type" value="Genomic_DNA"/>
</dbReference>
<evidence type="ECO:0000256" key="1">
    <source>
        <dbReference type="SAM" id="MobiDB-lite"/>
    </source>
</evidence>
<accession>Q4SSS0</accession>
<dbReference type="OrthoDB" id="10582684at2759"/>
<dbReference type="KEGG" id="tng:GSTEN00013291G001"/>
<evidence type="ECO:0000313" key="2">
    <source>
        <dbReference type="EMBL" id="CAF96312.1"/>
    </source>
</evidence>
<sequence>MERSDRAPLLDWEEVPPAEKLDEAAPPTAHANERLPSPSGNRGSCTAPGFGWSSAPGGPAACDATPVVPCTQAARGDEAAEQRSDSGSIVEDRMVKWEEKDQIVSVFVVTFNTRTGEPVNPGENANCLRCIGLHLEGKVPPNRPSLLCPGGTS</sequence>
<protein>
    <submittedName>
        <fullName evidence="2">(spotted green pufferfish) hypothetical protein</fullName>
    </submittedName>
</protein>
<reference evidence="2" key="2">
    <citation type="submission" date="2004-02" db="EMBL/GenBank/DDBJ databases">
        <authorList>
            <consortium name="Genoscope"/>
            <consortium name="Whitehead Institute Centre for Genome Research"/>
        </authorList>
    </citation>
    <scope>NUCLEOTIDE SEQUENCE</scope>
</reference>
<organism evidence="2">
    <name type="scientific">Tetraodon nigroviridis</name>
    <name type="common">Spotted green pufferfish</name>
    <name type="synonym">Chelonodon nigroviridis</name>
    <dbReference type="NCBI Taxonomy" id="99883"/>
    <lineage>
        <taxon>Eukaryota</taxon>
        <taxon>Metazoa</taxon>
        <taxon>Chordata</taxon>
        <taxon>Craniata</taxon>
        <taxon>Vertebrata</taxon>
        <taxon>Euteleostomi</taxon>
        <taxon>Actinopterygii</taxon>
        <taxon>Neopterygii</taxon>
        <taxon>Teleostei</taxon>
        <taxon>Neoteleostei</taxon>
        <taxon>Acanthomorphata</taxon>
        <taxon>Eupercaria</taxon>
        <taxon>Tetraodontiformes</taxon>
        <taxon>Tetradontoidea</taxon>
        <taxon>Tetraodontidae</taxon>
        <taxon>Tetraodon</taxon>
    </lineage>
</organism>
<feature type="region of interest" description="Disordered" evidence="1">
    <location>
        <begin position="1"/>
        <end position="65"/>
    </location>
</feature>
<name>Q4SSS0_TETNG</name>
<gene>
    <name evidence="2" type="ORF">GSTENG00013291001</name>
</gene>